<name>A0ABT0PNY3_9GAMM</name>
<dbReference type="InterPro" id="IPR011257">
    <property type="entry name" value="DNA_glycosylase"/>
</dbReference>
<dbReference type="SUPFAM" id="SSF48150">
    <property type="entry name" value="DNA-glycosylase"/>
    <property type="match status" value="1"/>
</dbReference>
<organism evidence="1 2">
    <name type="scientific">Parendozoicomonas callyspongiae</name>
    <dbReference type="NCBI Taxonomy" id="2942213"/>
    <lineage>
        <taxon>Bacteria</taxon>
        <taxon>Pseudomonadati</taxon>
        <taxon>Pseudomonadota</taxon>
        <taxon>Gammaproteobacteria</taxon>
        <taxon>Oceanospirillales</taxon>
        <taxon>Endozoicomonadaceae</taxon>
        <taxon>Parendozoicomonas</taxon>
    </lineage>
</organism>
<dbReference type="EC" id="3.2.2.20" evidence="1"/>
<keyword evidence="1" id="KW-0378">Hydrolase</keyword>
<sequence>MQSCNYRTIYDLAATRKGGEENLELLVRQHLPNPNLADVPEDRFLAEFTRKVFQSGFVWRVVDNKWLAFEELFWGFDVDKLLMMPDDMLERKAADPAIIRNLKKVWSIRENALMIREIRDREGSFPQFIADWPEEDIIGLWQFLKKHGSRLGGNIGPYALRFLGKDTFLLSRDVEAFLREREIIEGGLTTKRSLAATQNFFNELQQQSDRSLCELSRLVAFSAGENRVVVTEEKKEAEPA</sequence>
<dbReference type="InterPro" id="IPR005019">
    <property type="entry name" value="Adenine_glyco"/>
</dbReference>
<evidence type="ECO:0000313" key="1">
    <source>
        <dbReference type="EMBL" id="MCL6272158.1"/>
    </source>
</evidence>
<comment type="caution">
    <text evidence="1">The sequence shown here is derived from an EMBL/GenBank/DDBJ whole genome shotgun (WGS) entry which is preliminary data.</text>
</comment>
<protein>
    <submittedName>
        <fullName evidence="1">DNA-3-methyladenine glycosylase I</fullName>
        <ecNumber evidence="1">3.2.2.20</ecNumber>
    </submittedName>
</protein>
<reference evidence="1 2" key="1">
    <citation type="submission" date="2022-05" db="EMBL/GenBank/DDBJ databases">
        <authorList>
            <person name="Park J.-S."/>
        </authorList>
    </citation>
    <scope>NUCLEOTIDE SEQUENCE [LARGE SCALE GENOMIC DNA]</scope>
    <source>
        <strain evidence="1 2">2012CJ34-2</strain>
    </source>
</reference>
<keyword evidence="2" id="KW-1185">Reference proteome</keyword>
<dbReference type="Proteomes" id="UP001203338">
    <property type="component" value="Unassembled WGS sequence"/>
</dbReference>
<dbReference type="Gene3D" id="1.10.340.30">
    <property type="entry name" value="Hypothetical protein, domain 2"/>
    <property type="match status" value="1"/>
</dbReference>
<dbReference type="GO" id="GO:0008725">
    <property type="term" value="F:DNA-3-methyladenine glycosylase activity"/>
    <property type="evidence" value="ECO:0007669"/>
    <property type="project" value="UniProtKB-EC"/>
</dbReference>
<accession>A0ABT0PNY3</accession>
<dbReference type="PANTHER" id="PTHR30037:SF3">
    <property type="entry name" value="BLR0857 PROTEIN"/>
    <property type="match status" value="1"/>
</dbReference>
<gene>
    <name evidence="1" type="ORF">M3P05_19745</name>
</gene>
<proteinExistence type="predicted"/>
<keyword evidence="1" id="KW-0326">Glycosidase</keyword>
<dbReference type="RefSeq" id="WP_249701843.1">
    <property type="nucleotide sequence ID" value="NZ_JAMFLX010000051.1"/>
</dbReference>
<dbReference type="InterPro" id="IPR052891">
    <property type="entry name" value="DNA-3mA_glycosylase"/>
</dbReference>
<evidence type="ECO:0000313" key="2">
    <source>
        <dbReference type="Proteomes" id="UP001203338"/>
    </source>
</evidence>
<dbReference type="EMBL" id="JAMFLX010000051">
    <property type="protein sequence ID" value="MCL6272158.1"/>
    <property type="molecule type" value="Genomic_DNA"/>
</dbReference>
<dbReference type="PANTHER" id="PTHR30037">
    <property type="entry name" value="DNA-3-METHYLADENINE GLYCOSYLASE 1"/>
    <property type="match status" value="1"/>
</dbReference>
<dbReference type="Pfam" id="PF03352">
    <property type="entry name" value="Adenine_glyco"/>
    <property type="match status" value="1"/>
</dbReference>